<protein>
    <recommendedName>
        <fullName evidence="1">Reverse transcriptase domain-containing protein</fullName>
    </recommendedName>
</protein>
<dbReference type="InterPro" id="IPR043502">
    <property type="entry name" value="DNA/RNA_pol_sf"/>
</dbReference>
<dbReference type="AlphaFoldDB" id="A0AAD9X8F6"/>
<dbReference type="PROSITE" id="PS50878">
    <property type="entry name" value="RT_POL"/>
    <property type="match status" value="1"/>
</dbReference>
<evidence type="ECO:0000313" key="3">
    <source>
        <dbReference type="Proteomes" id="UP001280121"/>
    </source>
</evidence>
<gene>
    <name evidence="2" type="ORF">Ddye_014474</name>
</gene>
<feature type="domain" description="Reverse transcriptase" evidence="1">
    <location>
        <begin position="1"/>
        <end position="127"/>
    </location>
</feature>
<dbReference type="InterPro" id="IPR052343">
    <property type="entry name" value="Retrotransposon-Effector_Assoc"/>
</dbReference>
<accession>A0AAD9X8F6</accession>
<evidence type="ECO:0000259" key="1">
    <source>
        <dbReference type="PROSITE" id="PS50878"/>
    </source>
</evidence>
<dbReference type="PANTHER" id="PTHR46890">
    <property type="entry name" value="NON-LTR RETROLELEMENT REVERSE TRANSCRIPTASE-LIKE PROTEIN-RELATED"/>
    <property type="match status" value="1"/>
</dbReference>
<evidence type="ECO:0000313" key="2">
    <source>
        <dbReference type="EMBL" id="KAK2654618.1"/>
    </source>
</evidence>
<dbReference type="Proteomes" id="UP001280121">
    <property type="component" value="Unassembled WGS sequence"/>
</dbReference>
<comment type="caution">
    <text evidence="2">The sequence shown here is derived from an EMBL/GenBank/DDBJ whole genome shotgun (WGS) entry which is preliminary data.</text>
</comment>
<organism evidence="2 3">
    <name type="scientific">Dipteronia dyeriana</name>
    <dbReference type="NCBI Taxonomy" id="168575"/>
    <lineage>
        <taxon>Eukaryota</taxon>
        <taxon>Viridiplantae</taxon>
        <taxon>Streptophyta</taxon>
        <taxon>Embryophyta</taxon>
        <taxon>Tracheophyta</taxon>
        <taxon>Spermatophyta</taxon>
        <taxon>Magnoliopsida</taxon>
        <taxon>eudicotyledons</taxon>
        <taxon>Gunneridae</taxon>
        <taxon>Pentapetalae</taxon>
        <taxon>rosids</taxon>
        <taxon>malvids</taxon>
        <taxon>Sapindales</taxon>
        <taxon>Sapindaceae</taxon>
        <taxon>Hippocastanoideae</taxon>
        <taxon>Acereae</taxon>
        <taxon>Dipteronia</taxon>
    </lineage>
</organism>
<reference evidence="2" key="1">
    <citation type="journal article" date="2023" name="Plant J.">
        <title>Genome sequences and population genomics provide insights into the demographic history, inbreeding, and mutation load of two 'living fossil' tree species of Dipteronia.</title>
        <authorList>
            <person name="Feng Y."/>
            <person name="Comes H.P."/>
            <person name="Chen J."/>
            <person name="Zhu S."/>
            <person name="Lu R."/>
            <person name="Zhang X."/>
            <person name="Li P."/>
            <person name="Qiu J."/>
            <person name="Olsen K.M."/>
            <person name="Qiu Y."/>
        </authorList>
    </citation>
    <scope>NUCLEOTIDE SEQUENCE</scope>
    <source>
        <strain evidence="2">KIB01</strain>
    </source>
</reference>
<dbReference type="EMBL" id="JANJYI010000004">
    <property type="protein sequence ID" value="KAK2654618.1"/>
    <property type="molecule type" value="Genomic_DNA"/>
</dbReference>
<dbReference type="PANTHER" id="PTHR46890:SF50">
    <property type="entry name" value="RNA-DIRECTED DNA POLYMERASE, EUKARYOTA, REVERSE TRANSCRIPTASE ZINC-BINDING DOMAIN PROTEIN-RELATED"/>
    <property type="match status" value="1"/>
</dbReference>
<name>A0AAD9X8F6_9ROSI</name>
<sequence length="127" mass="14124">MTRSDRISLCIKSPSALVLVNGSPTKQFPLERGLHQGDPLSSFIFNIVVEVLSSMLFRAKDLGLIKGVVFGNDAIHITYLQLADDTILFIDLKLEYLLNAKRILRCFELASGLKINFLKSCLVKVGK</sequence>
<keyword evidence="3" id="KW-1185">Reference proteome</keyword>
<dbReference type="Pfam" id="PF00078">
    <property type="entry name" value="RVT_1"/>
    <property type="match status" value="1"/>
</dbReference>
<proteinExistence type="predicted"/>
<dbReference type="InterPro" id="IPR000477">
    <property type="entry name" value="RT_dom"/>
</dbReference>
<dbReference type="SUPFAM" id="SSF56672">
    <property type="entry name" value="DNA/RNA polymerases"/>
    <property type="match status" value="1"/>
</dbReference>